<evidence type="ECO:0000256" key="1">
    <source>
        <dbReference type="ARBA" id="ARBA00023015"/>
    </source>
</evidence>
<dbReference type="PANTHER" id="PTHR30514:SF1">
    <property type="entry name" value="HTH-TYPE TRANSCRIPTIONAL REGULATOR HEXR-RELATED"/>
    <property type="match status" value="1"/>
</dbReference>
<keyword evidence="3" id="KW-0804">Transcription</keyword>
<keyword evidence="4" id="KW-1133">Transmembrane helix</keyword>
<reference evidence="7" key="1">
    <citation type="submission" date="2019-04" db="EMBL/GenBank/DDBJ databases">
        <title>Evolution of Biomass-Degrading Anaerobic Consortia Revealed by Metagenomics.</title>
        <authorList>
            <person name="Peng X."/>
        </authorList>
    </citation>
    <scope>NUCLEOTIDE SEQUENCE</scope>
    <source>
        <strain evidence="7">SIG551</strain>
    </source>
</reference>
<evidence type="ECO:0000256" key="2">
    <source>
        <dbReference type="ARBA" id="ARBA00023125"/>
    </source>
</evidence>
<dbReference type="Gene3D" id="3.40.50.10490">
    <property type="entry name" value="Glucose-6-phosphate isomerase like protein, domain 1"/>
    <property type="match status" value="1"/>
</dbReference>
<dbReference type="AlphaFoldDB" id="A0A928Q4K4"/>
<dbReference type="InterPro" id="IPR001347">
    <property type="entry name" value="SIS_dom"/>
</dbReference>
<dbReference type="Proteomes" id="UP000754750">
    <property type="component" value="Unassembled WGS sequence"/>
</dbReference>
<dbReference type="Pfam" id="PF01380">
    <property type="entry name" value="SIS"/>
    <property type="match status" value="1"/>
</dbReference>
<evidence type="ECO:0000256" key="4">
    <source>
        <dbReference type="SAM" id="Phobius"/>
    </source>
</evidence>
<gene>
    <name evidence="7" type="ORF">E7512_10895</name>
</gene>
<dbReference type="InterPro" id="IPR035472">
    <property type="entry name" value="RpiR-like_SIS"/>
</dbReference>
<dbReference type="PANTHER" id="PTHR30514">
    <property type="entry name" value="GLUCOKINASE"/>
    <property type="match status" value="1"/>
</dbReference>
<dbReference type="InterPro" id="IPR047640">
    <property type="entry name" value="RpiR-like"/>
</dbReference>
<dbReference type="PROSITE" id="PS51464">
    <property type="entry name" value="SIS"/>
    <property type="match status" value="1"/>
</dbReference>
<comment type="caution">
    <text evidence="7">The sequence shown here is derived from an EMBL/GenBank/DDBJ whole genome shotgun (WGS) entry which is preliminary data.</text>
</comment>
<dbReference type="GO" id="GO:0003700">
    <property type="term" value="F:DNA-binding transcription factor activity"/>
    <property type="evidence" value="ECO:0007669"/>
    <property type="project" value="InterPro"/>
</dbReference>
<dbReference type="GO" id="GO:0097367">
    <property type="term" value="F:carbohydrate derivative binding"/>
    <property type="evidence" value="ECO:0007669"/>
    <property type="project" value="InterPro"/>
</dbReference>
<evidence type="ECO:0000313" key="7">
    <source>
        <dbReference type="EMBL" id="MBE6834061.1"/>
    </source>
</evidence>
<feature type="transmembrane region" description="Helical" evidence="4">
    <location>
        <begin position="256"/>
        <end position="274"/>
    </location>
</feature>
<dbReference type="EMBL" id="SVNY01000005">
    <property type="protein sequence ID" value="MBE6834061.1"/>
    <property type="molecule type" value="Genomic_DNA"/>
</dbReference>
<dbReference type="InterPro" id="IPR036388">
    <property type="entry name" value="WH-like_DNA-bd_sf"/>
</dbReference>
<dbReference type="GO" id="GO:0003677">
    <property type="term" value="F:DNA binding"/>
    <property type="evidence" value="ECO:0007669"/>
    <property type="project" value="UniProtKB-KW"/>
</dbReference>
<keyword evidence="1" id="KW-0805">Transcription regulation</keyword>
<name>A0A928Q4K4_9FIRM</name>
<dbReference type="Pfam" id="PF01418">
    <property type="entry name" value="HTH_6"/>
    <property type="match status" value="1"/>
</dbReference>
<dbReference type="CDD" id="cd05013">
    <property type="entry name" value="SIS_RpiR"/>
    <property type="match status" value="1"/>
</dbReference>
<proteinExistence type="predicted"/>
<evidence type="ECO:0000259" key="5">
    <source>
        <dbReference type="PROSITE" id="PS51071"/>
    </source>
</evidence>
<dbReference type="SUPFAM" id="SSF53697">
    <property type="entry name" value="SIS domain"/>
    <property type="match status" value="1"/>
</dbReference>
<dbReference type="GO" id="GO:1901135">
    <property type="term" value="P:carbohydrate derivative metabolic process"/>
    <property type="evidence" value="ECO:0007669"/>
    <property type="project" value="InterPro"/>
</dbReference>
<dbReference type="InterPro" id="IPR046348">
    <property type="entry name" value="SIS_dom_sf"/>
</dbReference>
<dbReference type="PROSITE" id="PS51071">
    <property type="entry name" value="HTH_RPIR"/>
    <property type="match status" value="1"/>
</dbReference>
<feature type="domain" description="SIS" evidence="6">
    <location>
        <begin position="135"/>
        <end position="275"/>
    </location>
</feature>
<keyword evidence="4" id="KW-0472">Membrane</keyword>
<accession>A0A928Q4K4</accession>
<evidence type="ECO:0000256" key="3">
    <source>
        <dbReference type="ARBA" id="ARBA00023163"/>
    </source>
</evidence>
<keyword evidence="4" id="KW-0812">Transmembrane</keyword>
<keyword evidence="2" id="KW-0238">DNA-binding</keyword>
<dbReference type="InterPro" id="IPR009057">
    <property type="entry name" value="Homeodomain-like_sf"/>
</dbReference>
<feature type="domain" description="HTH rpiR-type" evidence="5">
    <location>
        <begin position="14"/>
        <end position="90"/>
    </location>
</feature>
<dbReference type="SUPFAM" id="SSF46689">
    <property type="entry name" value="Homeodomain-like"/>
    <property type="match status" value="1"/>
</dbReference>
<sequence>MYNKNITKTWRYKMSCLTRILNYYESLTPSEQKIADFINNNPELVVKFTIHKLASAIGCAPSSITKFVRKLDYASFSAMRIELAKSVDSVSAQDFSEILSWGNSRDHLSQIYIKNISGICSDTLEINEFDKFLEVARLVTQAQNVYLFGVGTSAVIAQDLQHKLIKLKKHCMYSLDGNFGLQNASLATEKDVAFAISHSGQTDEVNLAAQKIKEAKCPLVALTRYSKTPLAAMADINLYVPNTEPVNRVTSIFSRYAFLFLVDIVFLNVMQLIGEEPEKVLHNYRGLHNIP</sequence>
<evidence type="ECO:0000259" key="6">
    <source>
        <dbReference type="PROSITE" id="PS51464"/>
    </source>
</evidence>
<dbReference type="InterPro" id="IPR000281">
    <property type="entry name" value="HTH_RpiR"/>
</dbReference>
<evidence type="ECO:0000313" key="8">
    <source>
        <dbReference type="Proteomes" id="UP000754750"/>
    </source>
</evidence>
<dbReference type="Gene3D" id="1.10.10.10">
    <property type="entry name" value="Winged helix-like DNA-binding domain superfamily/Winged helix DNA-binding domain"/>
    <property type="match status" value="1"/>
</dbReference>
<protein>
    <submittedName>
        <fullName evidence="7">MurR/RpiR family transcriptional regulator</fullName>
    </submittedName>
</protein>
<organism evidence="7 8">
    <name type="scientific">Faecalispora sporosphaeroides</name>
    <dbReference type="NCBI Taxonomy" id="1549"/>
    <lineage>
        <taxon>Bacteria</taxon>
        <taxon>Bacillati</taxon>
        <taxon>Bacillota</taxon>
        <taxon>Clostridia</taxon>
        <taxon>Eubacteriales</taxon>
        <taxon>Oscillospiraceae</taxon>
        <taxon>Faecalispora</taxon>
    </lineage>
</organism>